<name>K1RLG1_MAGGI</name>
<gene>
    <name evidence="1" type="ORF">CGI_10018783</name>
</gene>
<proteinExistence type="predicted"/>
<protein>
    <recommendedName>
        <fullName evidence="2">J domain-containing protein</fullName>
    </recommendedName>
</protein>
<dbReference type="InParanoid" id="K1RLG1"/>
<organism evidence="1">
    <name type="scientific">Magallana gigas</name>
    <name type="common">Pacific oyster</name>
    <name type="synonym">Crassostrea gigas</name>
    <dbReference type="NCBI Taxonomy" id="29159"/>
    <lineage>
        <taxon>Eukaryota</taxon>
        <taxon>Metazoa</taxon>
        <taxon>Spiralia</taxon>
        <taxon>Lophotrochozoa</taxon>
        <taxon>Mollusca</taxon>
        <taxon>Bivalvia</taxon>
        <taxon>Autobranchia</taxon>
        <taxon>Pteriomorphia</taxon>
        <taxon>Ostreida</taxon>
        <taxon>Ostreoidea</taxon>
        <taxon>Ostreidae</taxon>
        <taxon>Magallana</taxon>
    </lineage>
</organism>
<evidence type="ECO:0008006" key="2">
    <source>
        <dbReference type="Google" id="ProtNLM"/>
    </source>
</evidence>
<dbReference type="AlphaFoldDB" id="K1RLG1"/>
<dbReference type="SUPFAM" id="SSF46565">
    <property type="entry name" value="Chaperone J-domain"/>
    <property type="match status" value="1"/>
</dbReference>
<sequence>MEVKKAGPLTIYHEAPNSDLSSLSFNPDNRYTVLEGNANLKVQSNLTHVDFTWGLFDDLSEDLNYETRVRKDDNVIAPWESVGLRNSASRKINHMGRADTFFVDVRAINNGGFQSPSINASIILEYKPPILTGVPAGYLLDNGSCFIKWTNVFSPSVYGPMVYQVSVGSRNGTSDIQSPIFTMAQEINVEWSPDQSQHEVFVNILAFESMMSVSSSSSALLREEGNQIYKTACVEGLSPAIQIGRLQKARNLYYRYIHAMAHTSDGSEDDKCSAAKNLALCEWRIGKLHIVRKERNENVVHQFKEALKYYQYAFVNGGICKNTTWITDLQLKYTDCFEEFMSFLSDLSIENRIRYLNQVSSLISISELLAKINLQLVQHHFHEGINAWQKGDFMKCKHQMAECHYPLHEGRKHGHEQPDVLQELVVLETDVNMHMCIAESSKARQTVRTILVLSLKEDIDAIFVGDDLLEKATRYYETIDMNMVWEIIDWYKQAILLARELDIEQEAIAMQRIGRVYAKVLKFKPQAKEYYKRAVQMAVSMAPRTFTTCDWYQECTEMLKEYQEETITHEQEEQNKAKEKIKEEMKDELDQIKKSHERQNNIEFLKYVYNTYPPKNETFKLMEDAEENIKKALQKAVIHYHPDKSEPEKNGMKWKIMSEEITKYLTSRYEVLKFTS</sequence>
<dbReference type="HOGENOM" id="CLU_026189_0_0_1"/>
<dbReference type="InterPro" id="IPR036869">
    <property type="entry name" value="J_dom_sf"/>
</dbReference>
<dbReference type="Gene3D" id="1.10.287.110">
    <property type="entry name" value="DnaJ domain"/>
    <property type="match status" value="1"/>
</dbReference>
<evidence type="ECO:0000313" key="1">
    <source>
        <dbReference type="EMBL" id="EKC35156.1"/>
    </source>
</evidence>
<reference evidence="1" key="1">
    <citation type="journal article" date="2012" name="Nature">
        <title>The oyster genome reveals stress adaptation and complexity of shell formation.</title>
        <authorList>
            <person name="Zhang G."/>
            <person name="Fang X."/>
            <person name="Guo X."/>
            <person name="Li L."/>
            <person name="Luo R."/>
            <person name="Xu F."/>
            <person name="Yang P."/>
            <person name="Zhang L."/>
            <person name="Wang X."/>
            <person name="Qi H."/>
            <person name="Xiong Z."/>
            <person name="Que H."/>
            <person name="Xie Y."/>
            <person name="Holland P.W."/>
            <person name="Paps J."/>
            <person name="Zhu Y."/>
            <person name="Wu F."/>
            <person name="Chen Y."/>
            <person name="Wang J."/>
            <person name="Peng C."/>
            <person name="Meng J."/>
            <person name="Yang L."/>
            <person name="Liu J."/>
            <person name="Wen B."/>
            <person name="Zhang N."/>
            <person name="Huang Z."/>
            <person name="Zhu Q."/>
            <person name="Feng Y."/>
            <person name="Mount A."/>
            <person name="Hedgecock D."/>
            <person name="Xu Z."/>
            <person name="Liu Y."/>
            <person name="Domazet-Loso T."/>
            <person name="Du Y."/>
            <person name="Sun X."/>
            <person name="Zhang S."/>
            <person name="Liu B."/>
            <person name="Cheng P."/>
            <person name="Jiang X."/>
            <person name="Li J."/>
            <person name="Fan D."/>
            <person name="Wang W."/>
            <person name="Fu W."/>
            <person name="Wang T."/>
            <person name="Wang B."/>
            <person name="Zhang J."/>
            <person name="Peng Z."/>
            <person name="Li Y."/>
            <person name="Li N."/>
            <person name="Wang J."/>
            <person name="Chen M."/>
            <person name="He Y."/>
            <person name="Tan F."/>
            <person name="Song X."/>
            <person name="Zheng Q."/>
            <person name="Huang R."/>
            <person name="Yang H."/>
            <person name="Du X."/>
            <person name="Chen L."/>
            <person name="Yang M."/>
            <person name="Gaffney P.M."/>
            <person name="Wang S."/>
            <person name="Luo L."/>
            <person name="She Z."/>
            <person name="Ming Y."/>
            <person name="Huang W."/>
            <person name="Zhang S."/>
            <person name="Huang B."/>
            <person name="Zhang Y."/>
            <person name="Qu T."/>
            <person name="Ni P."/>
            <person name="Miao G."/>
            <person name="Wang J."/>
            <person name="Wang Q."/>
            <person name="Steinberg C.E."/>
            <person name="Wang H."/>
            <person name="Li N."/>
            <person name="Qian L."/>
            <person name="Zhang G."/>
            <person name="Li Y."/>
            <person name="Yang H."/>
            <person name="Liu X."/>
            <person name="Wang J."/>
            <person name="Yin Y."/>
            <person name="Wang J."/>
        </authorList>
    </citation>
    <scope>NUCLEOTIDE SEQUENCE [LARGE SCALE GENOMIC DNA]</scope>
    <source>
        <strain evidence="1">05x7-T-G4-1.051#20</strain>
    </source>
</reference>
<accession>K1RLG1</accession>
<dbReference type="EMBL" id="JH818057">
    <property type="protein sequence ID" value="EKC35156.1"/>
    <property type="molecule type" value="Genomic_DNA"/>
</dbReference>